<evidence type="ECO:0000313" key="1">
    <source>
        <dbReference type="EMBL" id="KER25079.1"/>
    </source>
</evidence>
<dbReference type="RefSeq" id="XP_009171188.1">
    <property type="nucleotide sequence ID" value="XM_009172924.1"/>
</dbReference>
<protein>
    <submittedName>
        <fullName evidence="1">Uncharacterized protein</fullName>
    </submittedName>
</protein>
<evidence type="ECO:0000313" key="2">
    <source>
        <dbReference type="Proteomes" id="UP000054324"/>
    </source>
</evidence>
<dbReference type="KEGG" id="ovi:T265_07414"/>
<accession>A0A075ABP8</accession>
<sequence length="172" mass="19724">MRIDRDEFAGFSVNFHLEGSIGQVNLRESFTAIQFREQIVWKRQRVLMCIQRSQLQFATRSFTGPMFSRFHVRHTSSFPAIVYEVPSIRTTEDKCSTLVQTKDPIKQADQKSSHKYIQQTRQGVGEGCRRSKSLNLLSPQIGSPKVRAGDAPSNFEDYREQSMLLSAVDEYA</sequence>
<dbReference type="GeneID" id="20321593"/>
<name>A0A075ABP8_OPIVI</name>
<organism evidence="1 2">
    <name type="scientific">Opisthorchis viverrini</name>
    <name type="common">Southeast Asian liver fluke</name>
    <dbReference type="NCBI Taxonomy" id="6198"/>
    <lineage>
        <taxon>Eukaryota</taxon>
        <taxon>Metazoa</taxon>
        <taxon>Spiralia</taxon>
        <taxon>Lophotrochozoa</taxon>
        <taxon>Platyhelminthes</taxon>
        <taxon>Trematoda</taxon>
        <taxon>Digenea</taxon>
        <taxon>Opisthorchiida</taxon>
        <taxon>Opisthorchiata</taxon>
        <taxon>Opisthorchiidae</taxon>
        <taxon>Opisthorchis</taxon>
    </lineage>
</organism>
<gene>
    <name evidence="1" type="ORF">T265_07414</name>
</gene>
<keyword evidence="2" id="KW-1185">Reference proteome</keyword>
<dbReference type="CTD" id="20321593"/>
<proteinExistence type="predicted"/>
<dbReference type="EMBL" id="KL596788">
    <property type="protein sequence ID" value="KER25079.1"/>
    <property type="molecule type" value="Genomic_DNA"/>
</dbReference>
<reference evidence="1 2" key="1">
    <citation type="submission" date="2013-11" db="EMBL/GenBank/DDBJ databases">
        <title>Opisthorchis viverrini - life in the bile duct.</title>
        <authorList>
            <person name="Young N.D."/>
            <person name="Nagarajan N."/>
            <person name="Lin S.J."/>
            <person name="Korhonen P.K."/>
            <person name="Jex A.R."/>
            <person name="Hall R.S."/>
            <person name="Safavi-Hemami H."/>
            <person name="Kaewkong W."/>
            <person name="Bertrand D."/>
            <person name="Gao S."/>
            <person name="Seet Q."/>
            <person name="Wongkham S."/>
            <person name="Teh B.T."/>
            <person name="Wongkham C."/>
            <person name="Intapan P.M."/>
            <person name="Maleewong W."/>
            <person name="Yang X."/>
            <person name="Hu M."/>
            <person name="Wang Z."/>
            <person name="Hofmann A."/>
            <person name="Sternberg P.W."/>
            <person name="Tan P."/>
            <person name="Wang J."/>
            <person name="Gasser R.B."/>
        </authorList>
    </citation>
    <scope>NUCLEOTIDE SEQUENCE [LARGE SCALE GENOMIC DNA]</scope>
</reference>
<dbReference type="AlphaFoldDB" id="A0A075ABP8"/>
<dbReference type="Proteomes" id="UP000054324">
    <property type="component" value="Unassembled WGS sequence"/>
</dbReference>